<evidence type="ECO:0000313" key="3">
    <source>
        <dbReference type="Proteomes" id="UP000054217"/>
    </source>
</evidence>
<dbReference type="AlphaFoldDB" id="A0A0C3NG83"/>
<dbReference type="InParanoid" id="A0A0C3NG83"/>
<gene>
    <name evidence="2" type="ORF">M404DRAFT_35040</name>
</gene>
<reference evidence="3" key="2">
    <citation type="submission" date="2015-01" db="EMBL/GenBank/DDBJ databases">
        <title>Evolutionary Origins and Diversification of the Mycorrhizal Mutualists.</title>
        <authorList>
            <consortium name="DOE Joint Genome Institute"/>
            <consortium name="Mycorrhizal Genomics Consortium"/>
            <person name="Kohler A."/>
            <person name="Kuo A."/>
            <person name="Nagy L.G."/>
            <person name="Floudas D."/>
            <person name="Copeland A."/>
            <person name="Barry K.W."/>
            <person name="Cichocki N."/>
            <person name="Veneault-Fourrey C."/>
            <person name="LaButti K."/>
            <person name="Lindquist E.A."/>
            <person name="Lipzen A."/>
            <person name="Lundell T."/>
            <person name="Morin E."/>
            <person name="Murat C."/>
            <person name="Riley R."/>
            <person name="Ohm R."/>
            <person name="Sun H."/>
            <person name="Tunlid A."/>
            <person name="Henrissat B."/>
            <person name="Grigoriev I.V."/>
            <person name="Hibbett D.S."/>
            <person name="Martin F."/>
        </authorList>
    </citation>
    <scope>NUCLEOTIDE SEQUENCE [LARGE SCALE GENOMIC DNA]</scope>
    <source>
        <strain evidence="3">Marx 270</strain>
    </source>
</reference>
<sequence length="182" mass="20675">MRDNPETTTSEGKEPTNQRDLKGKGPDPRNWGNLNLSDSKIDINAQCAALALWNALNKLVNESNPNLTEPVRRGNQEDITLANEDIPQKKPNGGNDHTEWLPKKEKSKRRVNAKKTAPLKVPPNPVKEMVDKVVHQDHKRCEHQKTPRAMEPVKQINPRSYIGLAFKCLKKGEKYTSKTKRK</sequence>
<feature type="region of interest" description="Disordered" evidence="1">
    <location>
        <begin position="63"/>
        <end position="127"/>
    </location>
</feature>
<dbReference type="EMBL" id="KN832097">
    <property type="protein sequence ID" value="KIN94473.1"/>
    <property type="molecule type" value="Genomic_DNA"/>
</dbReference>
<dbReference type="HOGENOM" id="CLU_1482586_0_0_1"/>
<evidence type="ECO:0000313" key="2">
    <source>
        <dbReference type="EMBL" id="KIN94473.1"/>
    </source>
</evidence>
<organism evidence="2 3">
    <name type="scientific">Pisolithus tinctorius Marx 270</name>
    <dbReference type="NCBI Taxonomy" id="870435"/>
    <lineage>
        <taxon>Eukaryota</taxon>
        <taxon>Fungi</taxon>
        <taxon>Dikarya</taxon>
        <taxon>Basidiomycota</taxon>
        <taxon>Agaricomycotina</taxon>
        <taxon>Agaricomycetes</taxon>
        <taxon>Agaricomycetidae</taxon>
        <taxon>Boletales</taxon>
        <taxon>Sclerodermatineae</taxon>
        <taxon>Pisolithaceae</taxon>
        <taxon>Pisolithus</taxon>
    </lineage>
</organism>
<dbReference type="Proteomes" id="UP000054217">
    <property type="component" value="Unassembled WGS sequence"/>
</dbReference>
<evidence type="ECO:0000256" key="1">
    <source>
        <dbReference type="SAM" id="MobiDB-lite"/>
    </source>
</evidence>
<feature type="region of interest" description="Disordered" evidence="1">
    <location>
        <begin position="1"/>
        <end position="36"/>
    </location>
</feature>
<accession>A0A0C3NG83</accession>
<feature type="compositionally biased region" description="Basic and acidic residues" evidence="1">
    <location>
        <begin position="134"/>
        <end position="145"/>
    </location>
</feature>
<feature type="compositionally biased region" description="Basic and acidic residues" evidence="1">
    <location>
        <begin position="1"/>
        <end position="27"/>
    </location>
</feature>
<name>A0A0C3NG83_PISTI</name>
<protein>
    <submittedName>
        <fullName evidence="2">Uncharacterized protein</fullName>
    </submittedName>
</protein>
<reference evidence="2 3" key="1">
    <citation type="submission" date="2014-04" db="EMBL/GenBank/DDBJ databases">
        <authorList>
            <consortium name="DOE Joint Genome Institute"/>
            <person name="Kuo A."/>
            <person name="Kohler A."/>
            <person name="Costa M.D."/>
            <person name="Nagy L.G."/>
            <person name="Floudas D."/>
            <person name="Copeland A."/>
            <person name="Barry K.W."/>
            <person name="Cichocki N."/>
            <person name="Veneault-Fourrey C."/>
            <person name="LaButti K."/>
            <person name="Lindquist E.A."/>
            <person name="Lipzen A."/>
            <person name="Lundell T."/>
            <person name="Morin E."/>
            <person name="Murat C."/>
            <person name="Sun H."/>
            <person name="Tunlid A."/>
            <person name="Henrissat B."/>
            <person name="Grigoriev I.V."/>
            <person name="Hibbett D.S."/>
            <person name="Martin F."/>
            <person name="Nordberg H.P."/>
            <person name="Cantor M.N."/>
            <person name="Hua S.X."/>
        </authorList>
    </citation>
    <scope>NUCLEOTIDE SEQUENCE [LARGE SCALE GENOMIC DNA]</scope>
    <source>
        <strain evidence="2 3">Marx 270</strain>
    </source>
</reference>
<proteinExistence type="predicted"/>
<feature type="region of interest" description="Disordered" evidence="1">
    <location>
        <begin position="134"/>
        <end position="153"/>
    </location>
</feature>
<keyword evidence="3" id="KW-1185">Reference proteome</keyword>
<dbReference type="OrthoDB" id="3071436at2759"/>